<feature type="region of interest" description="Disordered" evidence="1">
    <location>
        <begin position="53"/>
        <end position="73"/>
    </location>
</feature>
<feature type="region of interest" description="Disordered" evidence="1">
    <location>
        <begin position="1"/>
        <end position="41"/>
    </location>
</feature>
<evidence type="ECO:0000313" key="3">
    <source>
        <dbReference type="Proteomes" id="UP000643165"/>
    </source>
</evidence>
<proteinExistence type="predicted"/>
<evidence type="ECO:0000313" key="2">
    <source>
        <dbReference type="EMBL" id="GIJ24304.1"/>
    </source>
</evidence>
<accession>A0ABQ4J2E8</accession>
<organism evidence="2 3">
    <name type="scientific">Micromonospora lutea</name>
    <dbReference type="NCBI Taxonomy" id="419825"/>
    <lineage>
        <taxon>Bacteria</taxon>
        <taxon>Bacillati</taxon>
        <taxon>Actinomycetota</taxon>
        <taxon>Actinomycetes</taxon>
        <taxon>Micromonosporales</taxon>
        <taxon>Micromonosporaceae</taxon>
        <taxon>Micromonospora</taxon>
    </lineage>
</organism>
<keyword evidence="3" id="KW-1185">Reference proteome</keyword>
<dbReference type="EMBL" id="BOPB01000032">
    <property type="protein sequence ID" value="GIJ24304.1"/>
    <property type="molecule type" value="Genomic_DNA"/>
</dbReference>
<name>A0ABQ4J2E8_9ACTN</name>
<feature type="compositionally biased region" description="Low complexity" evidence="1">
    <location>
        <begin position="1"/>
        <end position="15"/>
    </location>
</feature>
<reference evidence="2 3" key="1">
    <citation type="submission" date="2021-01" db="EMBL/GenBank/DDBJ databases">
        <title>Whole genome shotgun sequence of Verrucosispora lutea NBRC 106530.</title>
        <authorList>
            <person name="Komaki H."/>
            <person name="Tamura T."/>
        </authorList>
    </citation>
    <scope>NUCLEOTIDE SEQUENCE [LARGE SCALE GENOMIC DNA]</scope>
    <source>
        <strain evidence="2 3">NBRC 106530</strain>
    </source>
</reference>
<protein>
    <submittedName>
        <fullName evidence="2">Uncharacterized protein</fullName>
    </submittedName>
</protein>
<dbReference type="Proteomes" id="UP000643165">
    <property type="component" value="Unassembled WGS sequence"/>
</dbReference>
<sequence>MTIAEPEATEAPLATGVPSRSAGSVADRPDTGTLRHGATPTVRFRQGHCLRQPVAATPRGYGDGSAQWRRSHG</sequence>
<gene>
    <name evidence="2" type="ORF">Vlu01_49280</name>
</gene>
<evidence type="ECO:0000256" key="1">
    <source>
        <dbReference type="SAM" id="MobiDB-lite"/>
    </source>
</evidence>
<comment type="caution">
    <text evidence="2">The sequence shown here is derived from an EMBL/GenBank/DDBJ whole genome shotgun (WGS) entry which is preliminary data.</text>
</comment>